<feature type="region of interest" description="Disordered" evidence="7">
    <location>
        <begin position="236"/>
        <end position="269"/>
    </location>
</feature>
<accession>A0A0B2WVE7</accession>
<evidence type="ECO:0000259" key="8">
    <source>
        <dbReference type="PROSITE" id="PS50102"/>
    </source>
</evidence>
<dbReference type="CDD" id="cd12408">
    <property type="entry name" value="RRM_eIF3G_like"/>
    <property type="match status" value="1"/>
</dbReference>
<protein>
    <recommendedName>
        <fullName evidence="5">Eukaryotic translation initiation factor 3 subunit G</fullName>
        <shortName evidence="5">eIF3g</shortName>
    </recommendedName>
    <alternativeName>
        <fullName evidence="5">Eukaryotic translation initiation factor 3 RNA-binding subunit</fullName>
        <shortName evidence="5">eIF-3 RNA-binding subunit</shortName>
    </alternativeName>
    <alternativeName>
        <fullName evidence="5">Translation initiation factor eIF3 p33 subunit homolog</fullName>
        <shortName evidence="5">eIF3 p33 homolog</shortName>
    </alternativeName>
</protein>
<dbReference type="FunFam" id="3.30.70.330:FF:000328">
    <property type="entry name" value="Eukaryotic translation initiation factor 3 subunit G"/>
    <property type="match status" value="1"/>
</dbReference>
<comment type="subcellular location">
    <subcellularLocation>
        <location evidence="5">Cytoplasm</location>
    </subcellularLocation>
</comment>
<dbReference type="InterPro" id="IPR035979">
    <property type="entry name" value="RBD_domain_sf"/>
</dbReference>
<dbReference type="GO" id="GO:0033290">
    <property type="term" value="C:eukaryotic 48S preinitiation complex"/>
    <property type="evidence" value="ECO:0007669"/>
    <property type="project" value="UniProtKB-UniRule"/>
</dbReference>
<evidence type="ECO:0000256" key="3">
    <source>
        <dbReference type="ARBA" id="ARBA00022884"/>
    </source>
</evidence>
<dbReference type="SMART" id="SM00360">
    <property type="entry name" value="RRM"/>
    <property type="match status" value="1"/>
</dbReference>
<dbReference type="GO" id="GO:0005852">
    <property type="term" value="C:eukaryotic translation initiation factor 3 complex"/>
    <property type="evidence" value="ECO:0007669"/>
    <property type="project" value="UniProtKB-UniRule"/>
</dbReference>
<dbReference type="STRING" id="1081103.A0A0B2WVE7"/>
<dbReference type="InterPro" id="IPR034240">
    <property type="entry name" value="eIF3G_RRM"/>
</dbReference>
<name>A0A0B2WVE7_METAS</name>
<dbReference type="SUPFAM" id="SSF54928">
    <property type="entry name" value="RNA-binding domain, RBD"/>
    <property type="match status" value="1"/>
</dbReference>
<feature type="region of interest" description="Disordered" evidence="7">
    <location>
        <begin position="145"/>
        <end position="193"/>
    </location>
</feature>
<comment type="caution">
    <text evidence="9">The sequence shown here is derived from an EMBL/GenBank/DDBJ whole genome shotgun (WGS) entry which is preliminary data.</text>
</comment>
<keyword evidence="4 5" id="KW-0648">Protein biosynthesis</keyword>
<feature type="region of interest" description="Disordered" evidence="7">
    <location>
        <begin position="1"/>
        <end position="99"/>
    </location>
</feature>
<evidence type="ECO:0000256" key="2">
    <source>
        <dbReference type="ARBA" id="ARBA00022540"/>
    </source>
</evidence>
<dbReference type="GO" id="GO:0016282">
    <property type="term" value="C:eukaryotic 43S preinitiation complex"/>
    <property type="evidence" value="ECO:0007669"/>
    <property type="project" value="UniProtKB-UniRule"/>
</dbReference>
<feature type="compositionally biased region" description="Basic and acidic residues" evidence="7">
    <location>
        <begin position="1"/>
        <end position="10"/>
    </location>
</feature>
<keyword evidence="3 6" id="KW-0694">RNA-binding</keyword>
<dbReference type="PANTHER" id="PTHR10352">
    <property type="entry name" value="EUKARYOTIC TRANSLATION INITIATION FACTOR 3 SUBUNIT G"/>
    <property type="match status" value="1"/>
</dbReference>
<comment type="similarity">
    <text evidence="5">Belongs to the eIF-3 subunit G family.</text>
</comment>
<dbReference type="Pfam" id="PF12353">
    <property type="entry name" value="eIF3g"/>
    <property type="match status" value="1"/>
</dbReference>
<dbReference type="HOGENOM" id="CLU_034595_0_0_1"/>
<dbReference type="InterPro" id="IPR012677">
    <property type="entry name" value="Nucleotide-bd_a/b_plait_sf"/>
</dbReference>
<dbReference type="Proteomes" id="UP000030816">
    <property type="component" value="Unassembled WGS sequence"/>
</dbReference>
<evidence type="ECO:0000313" key="9">
    <source>
        <dbReference type="EMBL" id="KHN98048.1"/>
    </source>
</evidence>
<dbReference type="PROSITE" id="PS50102">
    <property type="entry name" value="RRM"/>
    <property type="match status" value="1"/>
</dbReference>
<evidence type="ECO:0000256" key="5">
    <source>
        <dbReference type="HAMAP-Rule" id="MF_03006"/>
    </source>
</evidence>
<dbReference type="CDD" id="cd12933">
    <property type="entry name" value="eIF3G"/>
    <property type="match status" value="1"/>
</dbReference>
<organism evidence="9 10">
    <name type="scientific">Metarhizium album (strain ARSEF 1941)</name>
    <dbReference type="NCBI Taxonomy" id="1081103"/>
    <lineage>
        <taxon>Eukaryota</taxon>
        <taxon>Fungi</taxon>
        <taxon>Dikarya</taxon>
        <taxon>Ascomycota</taxon>
        <taxon>Pezizomycotina</taxon>
        <taxon>Sordariomycetes</taxon>
        <taxon>Hypocreomycetidae</taxon>
        <taxon>Hypocreales</taxon>
        <taxon>Clavicipitaceae</taxon>
        <taxon>Metarhizium</taxon>
    </lineage>
</organism>
<reference evidence="9 10" key="1">
    <citation type="journal article" date="2014" name="Proc. Natl. Acad. Sci. U.S.A.">
        <title>Trajectory and genomic determinants of fungal-pathogen speciation and host adaptation.</title>
        <authorList>
            <person name="Hu X."/>
            <person name="Xiao G."/>
            <person name="Zheng P."/>
            <person name="Shang Y."/>
            <person name="Su Y."/>
            <person name="Zhang X."/>
            <person name="Liu X."/>
            <person name="Zhan S."/>
            <person name="St Leger R.J."/>
            <person name="Wang C."/>
        </authorList>
    </citation>
    <scope>NUCLEOTIDE SEQUENCE [LARGE SCALE GENOMIC DNA]</scope>
    <source>
        <strain evidence="9 10">ARSEF 1941</strain>
    </source>
</reference>
<dbReference type="InterPro" id="IPR024675">
    <property type="entry name" value="eIF3g_N"/>
</dbReference>
<sequence>MSTKPHDRNDQPQGAKLRSENTWITTAAQKKHRGRNFQPGDHGYDGTPEAEVSNSAEKHRQPCLRISNPHTRNRHDWADDDVEETTDLPPPQTISNKDGTKTIITFRYNDQGQKVKTTRRIRYVTLKETVNPRVANRTTWSKFGLSQKDGAGPAPDTTSVGENIIFRPSVNWRKDAKDESQDPDTQSMKDKLKDKKVKCRICNGEHFTARCPYKDTMAPIGENGAADVAAGMGDEPAPSGAGGAAKKGSYVPPALRGDRAGAAGERMGGSKYGERDDFATLRVTNVSEMAEESELRDMFERFGRVTRVFLAKDRETGMAKGFAFISFADRGDAVKACSKMDGFGFKHLILRVEFAKKAQ</sequence>
<evidence type="ECO:0000256" key="7">
    <source>
        <dbReference type="SAM" id="MobiDB-lite"/>
    </source>
</evidence>
<evidence type="ECO:0000313" key="10">
    <source>
        <dbReference type="Proteomes" id="UP000030816"/>
    </source>
</evidence>
<evidence type="ECO:0000256" key="4">
    <source>
        <dbReference type="ARBA" id="ARBA00022917"/>
    </source>
</evidence>
<dbReference type="GO" id="GO:0003723">
    <property type="term" value="F:RNA binding"/>
    <property type="evidence" value="ECO:0007669"/>
    <property type="project" value="UniProtKB-UniRule"/>
</dbReference>
<dbReference type="InterPro" id="IPR017334">
    <property type="entry name" value="eIF3_g"/>
</dbReference>
<gene>
    <name evidence="5" type="primary">TIF35</name>
    <name evidence="9" type="ORF">MAM_03809</name>
</gene>
<keyword evidence="1 5" id="KW-0963">Cytoplasm</keyword>
<dbReference type="OrthoDB" id="639027at2759"/>
<dbReference type="Gene3D" id="3.30.70.330">
    <property type="match status" value="1"/>
</dbReference>
<comment type="subunit">
    <text evidence="5">Component of the eukaryotic translation initiation factor 3 (eIF-3) complex.</text>
</comment>
<dbReference type="GO" id="GO:0003743">
    <property type="term" value="F:translation initiation factor activity"/>
    <property type="evidence" value="ECO:0007669"/>
    <property type="project" value="UniProtKB-UniRule"/>
</dbReference>
<keyword evidence="2 5" id="KW-0396">Initiation factor</keyword>
<evidence type="ECO:0000256" key="6">
    <source>
        <dbReference type="PROSITE-ProRule" id="PRU00176"/>
    </source>
</evidence>
<dbReference type="InterPro" id="IPR000504">
    <property type="entry name" value="RRM_dom"/>
</dbReference>
<dbReference type="Pfam" id="PF00076">
    <property type="entry name" value="RRM_1"/>
    <property type="match status" value="1"/>
</dbReference>
<feature type="domain" description="RRM" evidence="8">
    <location>
        <begin position="279"/>
        <end position="357"/>
    </location>
</feature>
<comment type="function">
    <text evidence="5">RNA-binding component of the eukaryotic translation initiation factor 3 (eIF-3) complex, which is involved in protein synthesis of a specialized repertoire of mRNAs and, together with other initiation factors, stimulates binding of mRNA and methionyl-tRNAi to the 40S ribosome. The eIF-3 complex specifically targets and initiates translation of a subset of mRNAs involved in cell proliferation. This subunit can bind 18S rRNA.</text>
</comment>
<dbReference type="EMBL" id="AZHE01000008">
    <property type="protein sequence ID" value="KHN98048.1"/>
    <property type="molecule type" value="Genomic_DNA"/>
</dbReference>
<proteinExistence type="inferred from homology"/>
<evidence type="ECO:0000256" key="1">
    <source>
        <dbReference type="ARBA" id="ARBA00022490"/>
    </source>
</evidence>
<keyword evidence="10" id="KW-1185">Reference proteome</keyword>
<dbReference type="AlphaFoldDB" id="A0A0B2WVE7"/>
<dbReference type="GO" id="GO:0001732">
    <property type="term" value="P:formation of cytoplasmic translation initiation complex"/>
    <property type="evidence" value="ECO:0007669"/>
    <property type="project" value="UniProtKB-UniRule"/>
</dbReference>
<dbReference type="HAMAP" id="MF_03006">
    <property type="entry name" value="eIF3g"/>
    <property type="match status" value="1"/>
</dbReference>